<dbReference type="PANTHER" id="PTHR30221">
    <property type="entry name" value="SMALL-CONDUCTANCE MECHANOSENSITIVE CHANNEL"/>
    <property type="match status" value="1"/>
</dbReference>
<dbReference type="EMBL" id="JACHWY010000002">
    <property type="protein sequence ID" value="MBB3047539.1"/>
    <property type="molecule type" value="Genomic_DNA"/>
</dbReference>
<proteinExistence type="inferred from homology"/>
<dbReference type="PANTHER" id="PTHR30221:SF1">
    <property type="entry name" value="SMALL-CONDUCTANCE MECHANOSENSITIVE CHANNEL"/>
    <property type="match status" value="1"/>
</dbReference>
<name>A0A7W4Z5J1_9GAMM</name>
<dbReference type="Pfam" id="PF00924">
    <property type="entry name" value="MS_channel_2nd"/>
    <property type="match status" value="1"/>
</dbReference>
<evidence type="ECO:0000256" key="5">
    <source>
        <dbReference type="ARBA" id="ARBA00022989"/>
    </source>
</evidence>
<keyword evidence="5 7" id="KW-1133">Transmembrane helix</keyword>
<accession>A0A7W4Z5J1</accession>
<keyword evidence="4 7" id="KW-0812">Transmembrane</keyword>
<feature type="transmembrane region" description="Helical" evidence="7">
    <location>
        <begin position="72"/>
        <end position="94"/>
    </location>
</feature>
<comment type="caution">
    <text evidence="10">The sequence shown here is derived from an EMBL/GenBank/DDBJ whole genome shotgun (WGS) entry which is preliminary data.</text>
</comment>
<dbReference type="Gene3D" id="1.10.287.1260">
    <property type="match status" value="1"/>
</dbReference>
<comment type="caution">
    <text evidence="7">Lacks conserved residue(s) required for the propagation of feature annotation.</text>
</comment>
<keyword evidence="7" id="KW-0406">Ion transport</keyword>
<evidence type="ECO:0000256" key="7">
    <source>
        <dbReference type="RuleBase" id="RU369025"/>
    </source>
</evidence>
<evidence type="ECO:0000313" key="11">
    <source>
        <dbReference type="Proteomes" id="UP000537130"/>
    </source>
</evidence>
<dbReference type="InterPro" id="IPR011066">
    <property type="entry name" value="MscS_channel_C_sf"/>
</dbReference>
<evidence type="ECO:0000256" key="6">
    <source>
        <dbReference type="ARBA" id="ARBA00023136"/>
    </source>
</evidence>
<comment type="function">
    <text evidence="7">Mechanosensitive channel that participates in the regulation of osmotic pressure changes within the cell, opening in response to stretch forces in the membrane lipid bilayer, without the need for other proteins. Contributes to normal resistance to hypoosmotic shock. Forms an ion channel of 1.0 nanosiemens conductance with a slight preference for anions.</text>
</comment>
<evidence type="ECO:0000259" key="9">
    <source>
        <dbReference type="Pfam" id="PF21082"/>
    </source>
</evidence>
<keyword evidence="7" id="KW-0813">Transport</keyword>
<dbReference type="SUPFAM" id="SSF82861">
    <property type="entry name" value="Mechanosensitive channel protein MscS (YggB), transmembrane region"/>
    <property type="match status" value="1"/>
</dbReference>
<evidence type="ECO:0000256" key="2">
    <source>
        <dbReference type="ARBA" id="ARBA00008017"/>
    </source>
</evidence>
<keyword evidence="6 7" id="KW-0472">Membrane</keyword>
<keyword evidence="11" id="KW-1185">Reference proteome</keyword>
<evidence type="ECO:0000256" key="3">
    <source>
        <dbReference type="ARBA" id="ARBA00022475"/>
    </source>
</evidence>
<dbReference type="Pfam" id="PF21082">
    <property type="entry name" value="MS_channel_3rd"/>
    <property type="match status" value="1"/>
</dbReference>
<dbReference type="InterPro" id="IPR023408">
    <property type="entry name" value="MscS_beta-dom_sf"/>
</dbReference>
<dbReference type="InterPro" id="IPR011014">
    <property type="entry name" value="MscS_channel_TM-2"/>
</dbReference>
<feature type="domain" description="Mechanosensitive ion channel MscS" evidence="8">
    <location>
        <begin position="118"/>
        <end position="182"/>
    </location>
</feature>
<dbReference type="Proteomes" id="UP000537130">
    <property type="component" value="Unassembled WGS sequence"/>
</dbReference>
<dbReference type="InterPro" id="IPR006685">
    <property type="entry name" value="MscS_channel_2nd"/>
</dbReference>
<comment type="similarity">
    <text evidence="2 7">Belongs to the MscS (TC 1.A.23) family.</text>
</comment>
<evidence type="ECO:0000313" key="10">
    <source>
        <dbReference type="EMBL" id="MBB3047539.1"/>
    </source>
</evidence>
<feature type="transmembrane region" description="Helical" evidence="7">
    <location>
        <begin position="31"/>
        <end position="52"/>
    </location>
</feature>
<feature type="transmembrane region" description="Helical" evidence="7">
    <location>
        <begin position="100"/>
        <end position="119"/>
    </location>
</feature>
<comment type="subcellular location">
    <subcellularLocation>
        <location evidence="7">Cell inner membrane</location>
        <topology evidence="7">Multi-pass membrane protein</topology>
    </subcellularLocation>
    <subcellularLocation>
        <location evidence="1">Cell membrane</location>
        <topology evidence="1">Multi-pass membrane protein</topology>
    </subcellularLocation>
</comment>
<dbReference type="AlphaFoldDB" id="A0A7W4Z5J1"/>
<dbReference type="Gene3D" id="2.30.30.60">
    <property type="match status" value="1"/>
</dbReference>
<dbReference type="RefSeq" id="WP_246386693.1">
    <property type="nucleotide sequence ID" value="NZ_JACHWY010000002.1"/>
</dbReference>
<feature type="domain" description="Mechanosensitive ion channel MscS C-terminal" evidence="9">
    <location>
        <begin position="190"/>
        <end position="269"/>
    </location>
</feature>
<evidence type="ECO:0000256" key="4">
    <source>
        <dbReference type="ARBA" id="ARBA00022692"/>
    </source>
</evidence>
<sequence length="283" mass="30910">MAEKDWTSLMNQELKDFQKIYDQVAEFFVNYSFQLVGALIILIIGLFIASRVGRMVQRLCERNRIDVTLSRFLGNVAKVAVTMVVAIICLGKIGISVGPFLAAVGAVSLGAGLAVQGLLSNYSAGLNIVITRPFVVGDTISVQGVTGVVDEIRLAYTLLEDEDGVRILIPNRHIIGEIIHNSDTTRLADTIVGVAYESDIGKAIAVIRKVLADIPEIEESTAQVGLDAFADSSINLSVRFWIPTRQFHAVRFRVNQGILDALREAGIVIAFPQREVRLLSEES</sequence>
<dbReference type="InterPro" id="IPR008910">
    <property type="entry name" value="MSC_TM_helix"/>
</dbReference>
<evidence type="ECO:0000259" key="8">
    <source>
        <dbReference type="Pfam" id="PF00924"/>
    </source>
</evidence>
<keyword evidence="7" id="KW-0997">Cell inner membrane</keyword>
<keyword evidence="7" id="KW-0407">Ion channel</keyword>
<dbReference type="SUPFAM" id="SSF82689">
    <property type="entry name" value="Mechanosensitive channel protein MscS (YggB), C-terminal domain"/>
    <property type="match status" value="1"/>
</dbReference>
<dbReference type="SUPFAM" id="SSF50182">
    <property type="entry name" value="Sm-like ribonucleoproteins"/>
    <property type="match status" value="1"/>
</dbReference>
<protein>
    <recommendedName>
        <fullName evidence="7">Small-conductance mechanosensitive channel</fullName>
    </recommendedName>
</protein>
<comment type="subunit">
    <text evidence="7">Homoheptamer.</text>
</comment>
<dbReference type="Gene3D" id="3.30.70.100">
    <property type="match status" value="1"/>
</dbReference>
<dbReference type="Pfam" id="PF05552">
    <property type="entry name" value="MS_channel_1st_1"/>
    <property type="match status" value="1"/>
</dbReference>
<gene>
    <name evidence="10" type="ORF">FHR99_001805</name>
</gene>
<organism evidence="10 11">
    <name type="scientific">Litorivivens lipolytica</name>
    <dbReference type="NCBI Taxonomy" id="1524264"/>
    <lineage>
        <taxon>Bacteria</taxon>
        <taxon>Pseudomonadati</taxon>
        <taxon>Pseudomonadota</taxon>
        <taxon>Gammaproteobacteria</taxon>
        <taxon>Litorivivens</taxon>
    </lineage>
</organism>
<dbReference type="GO" id="GO:0008381">
    <property type="term" value="F:mechanosensitive monoatomic ion channel activity"/>
    <property type="evidence" value="ECO:0007669"/>
    <property type="project" value="InterPro"/>
</dbReference>
<keyword evidence="3" id="KW-1003">Cell membrane</keyword>
<dbReference type="InterPro" id="IPR049278">
    <property type="entry name" value="MS_channel_C"/>
</dbReference>
<evidence type="ECO:0000256" key="1">
    <source>
        <dbReference type="ARBA" id="ARBA00004651"/>
    </source>
</evidence>
<dbReference type="InterPro" id="IPR045275">
    <property type="entry name" value="MscS_archaea/bacteria_type"/>
</dbReference>
<reference evidence="10 11" key="1">
    <citation type="submission" date="2020-08" db="EMBL/GenBank/DDBJ databases">
        <title>Genomic Encyclopedia of Type Strains, Phase III (KMG-III): the genomes of soil and plant-associated and newly described type strains.</title>
        <authorList>
            <person name="Whitman W."/>
        </authorList>
    </citation>
    <scope>NUCLEOTIDE SEQUENCE [LARGE SCALE GENOMIC DNA]</scope>
    <source>
        <strain evidence="10 11">CECT 8654</strain>
    </source>
</reference>
<dbReference type="GO" id="GO:0005886">
    <property type="term" value="C:plasma membrane"/>
    <property type="evidence" value="ECO:0007669"/>
    <property type="project" value="UniProtKB-SubCell"/>
</dbReference>
<dbReference type="InterPro" id="IPR010920">
    <property type="entry name" value="LSM_dom_sf"/>
</dbReference>